<dbReference type="Pfam" id="PF00300">
    <property type="entry name" value="His_Phos_1"/>
    <property type="match status" value="1"/>
</dbReference>
<keyword evidence="2" id="KW-1185">Reference proteome</keyword>
<dbReference type="PANTHER" id="PTHR48100">
    <property type="entry name" value="BROAD-SPECIFICITY PHOSPHATASE YOR283W-RELATED"/>
    <property type="match status" value="1"/>
</dbReference>
<name>A0A498CIR7_9FIRM</name>
<protein>
    <submittedName>
        <fullName evidence="1">Histidine phosphatase family protein</fullName>
    </submittedName>
</protein>
<organism evidence="1 2">
    <name type="scientific">Anaerotruncus massiliensis</name>
    <name type="common">ex Liu et al. 2021</name>
    <dbReference type="NCBI Taxonomy" id="2321404"/>
    <lineage>
        <taxon>Bacteria</taxon>
        <taxon>Bacillati</taxon>
        <taxon>Bacillota</taxon>
        <taxon>Clostridia</taxon>
        <taxon>Eubacteriales</taxon>
        <taxon>Oscillospiraceae</taxon>
        <taxon>Anaerotruncus</taxon>
    </lineage>
</organism>
<dbReference type="Gene3D" id="3.40.50.1240">
    <property type="entry name" value="Phosphoglycerate mutase-like"/>
    <property type="match status" value="1"/>
</dbReference>
<dbReference type="InterPro" id="IPR013078">
    <property type="entry name" value="His_Pase_superF_clade-1"/>
</dbReference>
<evidence type="ECO:0000313" key="2">
    <source>
        <dbReference type="Proteomes" id="UP000276301"/>
    </source>
</evidence>
<dbReference type="SUPFAM" id="SSF53254">
    <property type="entry name" value="Phosphoglycerate mutase-like"/>
    <property type="match status" value="1"/>
</dbReference>
<dbReference type="GO" id="GO:0016791">
    <property type="term" value="F:phosphatase activity"/>
    <property type="evidence" value="ECO:0007669"/>
    <property type="project" value="TreeGrafter"/>
</dbReference>
<dbReference type="EMBL" id="RCHT01000054">
    <property type="protein sequence ID" value="RLL06931.1"/>
    <property type="molecule type" value="Genomic_DNA"/>
</dbReference>
<proteinExistence type="predicted"/>
<sequence>MLTYKIHLLRHGLTRANLEGRYIGRTDLPLCPEGRAQLEKLRDTCEYPWAERVYASPLLRARQTAELLYPGRPLEPLDKLRELDFGAFENRTITDLEQDPAFRAWIAAPAGAAPPQGESAAALLGRAVEAVAYIFARMMEERVTSVAVVTHGALIMNLLAAMGLPEREAVRWNAGPGEGYTLLLSAQMWMRDQKFEVYEQIPYPSGQGDNSDE</sequence>
<comment type="caution">
    <text evidence="1">The sequence shown here is derived from an EMBL/GenBank/DDBJ whole genome shotgun (WGS) entry which is preliminary data.</text>
</comment>
<dbReference type="CDD" id="cd07067">
    <property type="entry name" value="HP_PGM_like"/>
    <property type="match status" value="1"/>
</dbReference>
<dbReference type="AlphaFoldDB" id="A0A498CIR7"/>
<evidence type="ECO:0000313" key="1">
    <source>
        <dbReference type="EMBL" id="RLL06931.1"/>
    </source>
</evidence>
<dbReference type="RefSeq" id="WP_121587699.1">
    <property type="nucleotide sequence ID" value="NZ_DBGFRH010000086.1"/>
</dbReference>
<dbReference type="PANTHER" id="PTHR48100:SF1">
    <property type="entry name" value="HISTIDINE PHOSPHATASE FAMILY PROTEIN-RELATED"/>
    <property type="match status" value="1"/>
</dbReference>
<dbReference type="InterPro" id="IPR029033">
    <property type="entry name" value="His_PPase_superfam"/>
</dbReference>
<reference evidence="1 2" key="1">
    <citation type="submission" date="2018-10" db="EMBL/GenBank/DDBJ databases">
        <title>Anaerotruncus faecis sp. nov., isolated from human feces.</title>
        <authorList>
            <person name="Wang Y.-J."/>
        </authorList>
    </citation>
    <scope>NUCLEOTIDE SEQUENCE [LARGE SCALE GENOMIC DNA]</scope>
    <source>
        <strain evidence="1 2">22A2-44</strain>
    </source>
</reference>
<dbReference type="SMART" id="SM00855">
    <property type="entry name" value="PGAM"/>
    <property type="match status" value="1"/>
</dbReference>
<accession>A0A498CIR7</accession>
<dbReference type="InterPro" id="IPR050275">
    <property type="entry name" value="PGM_Phosphatase"/>
</dbReference>
<gene>
    <name evidence="1" type="ORF">D4A47_13610</name>
</gene>
<dbReference type="Proteomes" id="UP000276301">
    <property type="component" value="Unassembled WGS sequence"/>
</dbReference>
<dbReference type="GO" id="GO:0005737">
    <property type="term" value="C:cytoplasm"/>
    <property type="evidence" value="ECO:0007669"/>
    <property type="project" value="TreeGrafter"/>
</dbReference>